<evidence type="ECO:0000313" key="2">
    <source>
        <dbReference type="Proteomes" id="UP001367676"/>
    </source>
</evidence>
<accession>A0AAN9Y8C1</accession>
<protein>
    <submittedName>
        <fullName evidence="1">Uncharacterized protein</fullName>
    </submittedName>
</protein>
<evidence type="ECO:0000313" key="1">
    <source>
        <dbReference type="EMBL" id="KAK7602164.1"/>
    </source>
</evidence>
<organism evidence="1 2">
    <name type="scientific">Parthenolecanium corni</name>
    <dbReference type="NCBI Taxonomy" id="536013"/>
    <lineage>
        <taxon>Eukaryota</taxon>
        <taxon>Metazoa</taxon>
        <taxon>Ecdysozoa</taxon>
        <taxon>Arthropoda</taxon>
        <taxon>Hexapoda</taxon>
        <taxon>Insecta</taxon>
        <taxon>Pterygota</taxon>
        <taxon>Neoptera</taxon>
        <taxon>Paraneoptera</taxon>
        <taxon>Hemiptera</taxon>
        <taxon>Sternorrhyncha</taxon>
        <taxon>Coccoidea</taxon>
        <taxon>Coccidae</taxon>
        <taxon>Parthenolecanium</taxon>
    </lineage>
</organism>
<dbReference type="Gene3D" id="1.20.5.170">
    <property type="match status" value="1"/>
</dbReference>
<reference evidence="1 2" key="1">
    <citation type="submission" date="2024-03" db="EMBL/GenBank/DDBJ databases">
        <title>Adaptation during the transition from Ophiocordyceps entomopathogen to insect associate is accompanied by gene loss and intensified selection.</title>
        <authorList>
            <person name="Ward C.M."/>
            <person name="Onetto C.A."/>
            <person name="Borneman A.R."/>
        </authorList>
    </citation>
    <scope>NUCLEOTIDE SEQUENCE [LARGE SCALE GENOMIC DNA]</scope>
    <source>
        <strain evidence="1">AWRI1</strain>
        <tissue evidence="1">Single Adult Female</tissue>
    </source>
</reference>
<keyword evidence="2" id="KW-1185">Reference proteome</keyword>
<dbReference type="EMBL" id="JBBCAQ010000010">
    <property type="protein sequence ID" value="KAK7602164.1"/>
    <property type="molecule type" value="Genomic_DNA"/>
</dbReference>
<dbReference type="Proteomes" id="UP001367676">
    <property type="component" value="Unassembled WGS sequence"/>
</dbReference>
<proteinExistence type="predicted"/>
<name>A0AAN9Y8C1_9HEMI</name>
<gene>
    <name evidence="1" type="ORF">V9T40_009605</name>
</gene>
<comment type="caution">
    <text evidence="1">The sequence shown here is derived from an EMBL/GenBank/DDBJ whole genome shotgun (WGS) entry which is preliminary data.</text>
</comment>
<sequence length="179" mass="20266">MKVNRVKLWWAKDTPTTPFNRFASVQPLKTTFNYPIFKFTCILCRFFRSEIDALRAEQCLTCANSNRLKNEQLTIQWLANSVTEIRGEVAELAQSFNSTVELQQQQTLTTDISILQNDIVSLRHDVESLRGDVTKSGANLASMAQDVEVSRQLSHNTAAITANLTDEDDDKCLAHIFPK</sequence>
<dbReference type="AlphaFoldDB" id="A0AAN9Y8C1"/>